<evidence type="ECO:0000313" key="4">
    <source>
        <dbReference type="Proteomes" id="UP000505377"/>
    </source>
</evidence>
<dbReference type="AlphaFoldDB" id="A0A6M6JP11"/>
<gene>
    <name evidence="3" type="ORF">HOP40_26960</name>
</gene>
<dbReference type="Gene3D" id="3.40.50.620">
    <property type="entry name" value="HUPs"/>
    <property type="match status" value="2"/>
</dbReference>
<evidence type="ECO:0000259" key="2">
    <source>
        <dbReference type="Pfam" id="PF00582"/>
    </source>
</evidence>
<dbReference type="InterPro" id="IPR014729">
    <property type="entry name" value="Rossmann-like_a/b/a_fold"/>
</dbReference>
<dbReference type="InterPro" id="IPR006015">
    <property type="entry name" value="Universal_stress_UspA"/>
</dbReference>
<evidence type="ECO:0000256" key="1">
    <source>
        <dbReference type="ARBA" id="ARBA00008791"/>
    </source>
</evidence>
<feature type="domain" description="UspA" evidence="2">
    <location>
        <begin position="161"/>
        <end position="298"/>
    </location>
</feature>
<name>A0A6M6JP11_9PSEU</name>
<dbReference type="Pfam" id="PF00582">
    <property type="entry name" value="Usp"/>
    <property type="match status" value="2"/>
</dbReference>
<dbReference type="PANTHER" id="PTHR31964:SF113">
    <property type="entry name" value="USPA DOMAIN-CONTAINING PROTEIN"/>
    <property type="match status" value="1"/>
</dbReference>
<dbReference type="PANTHER" id="PTHR31964">
    <property type="entry name" value="ADENINE NUCLEOTIDE ALPHA HYDROLASES-LIKE SUPERFAMILY PROTEIN"/>
    <property type="match status" value="1"/>
</dbReference>
<accession>A0A6M6JP11</accession>
<sequence>MDAQGRDRAGAAAVTGPVVVGVDDAPHALRAVRWAAAEAARLDVPLRLVGATGPPGEHLPGRAGRHRALEAMLARARVAAEAMMNDTGAGAVQTQVRRGVPSTVLVDESRAARLLVVGDRGTSRLEGVLAGSVAVALLRRAACPVVVVRGPERDPAHEAGRPVVVGFDATPAAATALDVALDAAAARGVELVVVHTTPEPVGGPDADLLVAPAVARAVLDEVEQRVATEQVTARTAGHDVAVRMVAGRGRAAEVLLAEAARAQLVVVGSRGRGELAGLVLGSVSTLLVHHAGCPVTVVGPLAAARAGRQPAARRVQVAAPGTGT</sequence>
<dbReference type="Proteomes" id="UP000505377">
    <property type="component" value="Chromosome"/>
</dbReference>
<feature type="domain" description="UspA" evidence="2">
    <location>
        <begin position="17"/>
        <end position="149"/>
    </location>
</feature>
<dbReference type="KEGG" id="pbro:HOP40_26960"/>
<proteinExistence type="inferred from homology"/>
<dbReference type="InterPro" id="IPR006016">
    <property type="entry name" value="UspA"/>
</dbReference>
<dbReference type="RefSeq" id="WP_172163685.1">
    <property type="nucleotide sequence ID" value="NZ_CP053564.1"/>
</dbReference>
<reference evidence="3 4" key="1">
    <citation type="submission" date="2020-05" db="EMBL/GenBank/DDBJ databases">
        <authorList>
            <person name="Mo P."/>
        </authorList>
    </citation>
    <scope>NUCLEOTIDE SEQUENCE [LARGE SCALE GENOMIC DNA]</scope>
    <source>
        <strain evidence="3 4">Gen01</strain>
    </source>
</reference>
<organism evidence="3 4">
    <name type="scientific">Pseudonocardia broussonetiae</name>
    <dbReference type="NCBI Taxonomy" id="2736640"/>
    <lineage>
        <taxon>Bacteria</taxon>
        <taxon>Bacillati</taxon>
        <taxon>Actinomycetota</taxon>
        <taxon>Actinomycetes</taxon>
        <taxon>Pseudonocardiales</taxon>
        <taxon>Pseudonocardiaceae</taxon>
        <taxon>Pseudonocardia</taxon>
    </lineage>
</organism>
<dbReference type="SUPFAM" id="SSF52402">
    <property type="entry name" value="Adenine nucleotide alpha hydrolases-like"/>
    <property type="match status" value="2"/>
</dbReference>
<keyword evidence="4" id="KW-1185">Reference proteome</keyword>
<protein>
    <submittedName>
        <fullName evidence="3">Universal stress protein</fullName>
    </submittedName>
</protein>
<dbReference type="EMBL" id="CP053564">
    <property type="protein sequence ID" value="QJY48973.1"/>
    <property type="molecule type" value="Genomic_DNA"/>
</dbReference>
<dbReference type="PRINTS" id="PR01438">
    <property type="entry name" value="UNVRSLSTRESS"/>
</dbReference>
<evidence type="ECO:0000313" key="3">
    <source>
        <dbReference type="EMBL" id="QJY48973.1"/>
    </source>
</evidence>
<comment type="similarity">
    <text evidence="1">Belongs to the universal stress protein A family.</text>
</comment>